<feature type="transmembrane region" description="Helical" evidence="6">
    <location>
        <begin position="138"/>
        <end position="157"/>
    </location>
</feature>
<evidence type="ECO:0000256" key="4">
    <source>
        <dbReference type="ARBA" id="ARBA00023136"/>
    </source>
</evidence>
<gene>
    <name evidence="7" type="ORF">PHISCL_05756</name>
</gene>
<evidence type="ECO:0000313" key="8">
    <source>
        <dbReference type="Proteomes" id="UP000266188"/>
    </source>
</evidence>
<dbReference type="OrthoDB" id="196103at2759"/>
<reference evidence="8" key="1">
    <citation type="submission" date="2017-02" db="EMBL/GenBank/DDBJ databases">
        <authorList>
            <person name="Tafer H."/>
            <person name="Lopandic K."/>
        </authorList>
    </citation>
    <scope>NUCLEOTIDE SEQUENCE [LARGE SCALE GENOMIC DNA]</scope>
    <source>
        <strain evidence="8">CBS 366.77</strain>
    </source>
</reference>
<protein>
    <submittedName>
        <fullName evidence="7">DUF895 domain membrane protein</fullName>
    </submittedName>
</protein>
<accession>A0A3A2ZXX6</accession>
<feature type="region of interest" description="Disordered" evidence="5">
    <location>
        <begin position="167"/>
        <end position="198"/>
    </location>
</feature>
<evidence type="ECO:0000256" key="6">
    <source>
        <dbReference type="SAM" id="Phobius"/>
    </source>
</evidence>
<keyword evidence="3 6" id="KW-1133">Transmembrane helix</keyword>
<sequence length="198" mass="22765">MWYWISQVVGAGLFGLFLDNTRFTRRTRLWIGWGFTFVILNAIWGGGVAFLLKTDRAKKSPEADIFDHNYTWYLILYMFYGFLDAIWQTYCYYVMGALTNDPEKLAFYAGFYKSLQAAGATVIAALDGDKFPFANLFASSWALMFGGMFFALPVFIWRLQNTEVKDEEQAVEEKPRSQPAEGGAIEDVEKTLWDIQKQ</sequence>
<dbReference type="Proteomes" id="UP000266188">
    <property type="component" value="Unassembled WGS sequence"/>
</dbReference>
<evidence type="ECO:0000256" key="1">
    <source>
        <dbReference type="ARBA" id="ARBA00004141"/>
    </source>
</evidence>
<dbReference type="AlphaFoldDB" id="A0A3A2ZXX6"/>
<comment type="subcellular location">
    <subcellularLocation>
        <location evidence="1">Membrane</location>
        <topology evidence="1">Multi-pass membrane protein</topology>
    </subcellularLocation>
</comment>
<dbReference type="InterPro" id="IPR036259">
    <property type="entry name" value="MFS_trans_sf"/>
</dbReference>
<feature type="transmembrane region" description="Helical" evidence="6">
    <location>
        <begin position="30"/>
        <end position="52"/>
    </location>
</feature>
<feature type="compositionally biased region" description="Basic and acidic residues" evidence="5">
    <location>
        <begin position="187"/>
        <end position="198"/>
    </location>
</feature>
<dbReference type="SUPFAM" id="SSF103473">
    <property type="entry name" value="MFS general substrate transporter"/>
    <property type="match status" value="1"/>
</dbReference>
<organism evidence="7 8">
    <name type="scientific">Aspergillus sclerotialis</name>
    <dbReference type="NCBI Taxonomy" id="2070753"/>
    <lineage>
        <taxon>Eukaryota</taxon>
        <taxon>Fungi</taxon>
        <taxon>Dikarya</taxon>
        <taxon>Ascomycota</taxon>
        <taxon>Pezizomycotina</taxon>
        <taxon>Eurotiomycetes</taxon>
        <taxon>Eurotiomycetidae</taxon>
        <taxon>Eurotiales</taxon>
        <taxon>Aspergillaceae</taxon>
        <taxon>Aspergillus</taxon>
        <taxon>Aspergillus subgen. Polypaecilum</taxon>
    </lineage>
</organism>
<evidence type="ECO:0000256" key="5">
    <source>
        <dbReference type="SAM" id="MobiDB-lite"/>
    </source>
</evidence>
<keyword evidence="2 6" id="KW-0812">Transmembrane</keyword>
<feature type="transmembrane region" description="Helical" evidence="6">
    <location>
        <begin position="105"/>
        <end position="126"/>
    </location>
</feature>
<dbReference type="PANTHER" id="PTHR23294:SF59">
    <property type="entry name" value="UNC93-LIKE PROTEIN C922.05C"/>
    <property type="match status" value="1"/>
</dbReference>
<evidence type="ECO:0000313" key="7">
    <source>
        <dbReference type="EMBL" id="RJE21911.1"/>
    </source>
</evidence>
<name>A0A3A2ZXX6_9EURO</name>
<evidence type="ECO:0000256" key="2">
    <source>
        <dbReference type="ARBA" id="ARBA00022692"/>
    </source>
</evidence>
<dbReference type="EMBL" id="MVGC01000198">
    <property type="protein sequence ID" value="RJE21911.1"/>
    <property type="molecule type" value="Genomic_DNA"/>
</dbReference>
<feature type="transmembrane region" description="Helical" evidence="6">
    <location>
        <begin position="72"/>
        <end position="93"/>
    </location>
</feature>
<keyword evidence="4 6" id="KW-0472">Membrane</keyword>
<feature type="compositionally biased region" description="Basic and acidic residues" evidence="5">
    <location>
        <begin position="167"/>
        <end position="176"/>
    </location>
</feature>
<dbReference type="PANTHER" id="PTHR23294">
    <property type="entry name" value="ET TRANSLATION PRODUCT-RELATED"/>
    <property type="match status" value="1"/>
</dbReference>
<dbReference type="GO" id="GO:0016020">
    <property type="term" value="C:membrane"/>
    <property type="evidence" value="ECO:0007669"/>
    <property type="project" value="UniProtKB-SubCell"/>
</dbReference>
<dbReference type="InterPro" id="IPR051617">
    <property type="entry name" value="UNC-93-like_regulator"/>
</dbReference>
<evidence type="ECO:0000256" key="3">
    <source>
        <dbReference type="ARBA" id="ARBA00022989"/>
    </source>
</evidence>
<keyword evidence="8" id="KW-1185">Reference proteome</keyword>
<comment type="caution">
    <text evidence="7">The sequence shown here is derived from an EMBL/GenBank/DDBJ whole genome shotgun (WGS) entry which is preliminary data.</text>
</comment>
<proteinExistence type="predicted"/>